<organism evidence="2 3">
    <name type="scientific">Streptomyces violaceus</name>
    <name type="common">Streptomyces venezuelae</name>
    <dbReference type="NCBI Taxonomy" id="1936"/>
    <lineage>
        <taxon>Bacteria</taxon>
        <taxon>Bacillati</taxon>
        <taxon>Actinomycetota</taxon>
        <taxon>Actinomycetes</taxon>
        <taxon>Kitasatosporales</taxon>
        <taxon>Streptomycetaceae</taxon>
        <taxon>Streptomyces</taxon>
    </lineage>
</organism>
<evidence type="ECO:0000313" key="3">
    <source>
        <dbReference type="Proteomes" id="UP001249394"/>
    </source>
</evidence>
<feature type="region of interest" description="Disordered" evidence="1">
    <location>
        <begin position="185"/>
        <end position="207"/>
    </location>
</feature>
<evidence type="ECO:0008006" key="4">
    <source>
        <dbReference type="Google" id="ProtNLM"/>
    </source>
</evidence>
<geneLocation type="plasmid" evidence="2 3">
    <name>punmamed1</name>
</geneLocation>
<dbReference type="Proteomes" id="UP001249394">
    <property type="component" value="Plasmid punmamed1"/>
</dbReference>
<keyword evidence="2" id="KW-0614">Plasmid</keyword>
<name>A0ABY9UMY3_STRVL</name>
<protein>
    <recommendedName>
        <fullName evidence="4">Sigma-70 family RNA polymerase sigma factor</fullName>
    </recommendedName>
</protein>
<evidence type="ECO:0000256" key="1">
    <source>
        <dbReference type="SAM" id="MobiDB-lite"/>
    </source>
</evidence>
<proteinExistence type="predicted"/>
<gene>
    <name evidence="2" type="ORF">RI060_43440</name>
</gene>
<evidence type="ECO:0000313" key="2">
    <source>
        <dbReference type="EMBL" id="WND24178.1"/>
    </source>
</evidence>
<sequence length="224" mass="25392">MTARTPVLRGYSLHTIDNIVRMGVRRNTWYAAVDADERYACAWHAVVEELMTAEEKPSTTDLFCIAWRTADDLTRRIGEQHGHGRARGDSYTGRTDMPKWHAYWNTVCRHTGGPEDMVVERTALAQIWPRIPAAHQEALQALAAFGDYQAAADALGLKYPAFCRRIRLAREQFLRLWLEGETPRRGWRDRRRSTPETQLHSVSAHIRKRRRAAAAAAGSGRGAA</sequence>
<accession>A0ABY9UMY3</accession>
<reference evidence="2 3" key="1">
    <citation type="submission" date="2023-09" db="EMBL/GenBank/DDBJ databases">
        <title>The genome sequence of Streptomyces anthocyanicus.</title>
        <authorList>
            <person name="Mo P."/>
        </authorList>
    </citation>
    <scope>NUCLEOTIDE SEQUENCE [LARGE SCALE GENOMIC DNA]</scope>
    <source>
        <strain evidence="2 3">JCM 4387</strain>
        <plasmid evidence="2 3">punmamed1</plasmid>
    </source>
</reference>
<keyword evidence="3" id="KW-1185">Reference proteome</keyword>
<dbReference type="EMBL" id="CP134214">
    <property type="protein sequence ID" value="WND24178.1"/>
    <property type="molecule type" value="Genomic_DNA"/>
</dbReference>